<dbReference type="Gene3D" id="3.40.50.2300">
    <property type="match status" value="2"/>
</dbReference>
<dbReference type="NCBIfam" id="TIGR00229">
    <property type="entry name" value="sensory_box"/>
    <property type="match status" value="3"/>
</dbReference>
<keyword evidence="10" id="KW-0418">Kinase</keyword>
<evidence type="ECO:0000259" key="25">
    <source>
        <dbReference type="PROSITE" id="PS50113"/>
    </source>
</evidence>
<accession>A0A515EUH3</accession>
<dbReference type="PROSITE" id="PS50113">
    <property type="entry name" value="PAC"/>
    <property type="match status" value="3"/>
</dbReference>
<dbReference type="KEGG" id="rhg:EXZ61_20435"/>
<keyword evidence="5 21" id="KW-0597">Phosphoprotein</keyword>
<feature type="domain" description="PAC" evidence="25">
    <location>
        <begin position="566"/>
        <end position="620"/>
    </location>
</feature>
<evidence type="ECO:0000256" key="10">
    <source>
        <dbReference type="ARBA" id="ARBA00022777"/>
    </source>
</evidence>
<feature type="domain" description="HPt" evidence="27">
    <location>
        <begin position="1318"/>
        <end position="1416"/>
    </location>
</feature>
<dbReference type="Pfam" id="PF02518">
    <property type="entry name" value="HATPase_c"/>
    <property type="match status" value="1"/>
</dbReference>
<dbReference type="EMBL" id="CP036282">
    <property type="protein sequence ID" value="QDL56332.1"/>
    <property type="molecule type" value="Genomic_DNA"/>
</dbReference>
<dbReference type="InterPro" id="IPR000700">
    <property type="entry name" value="PAS-assoc_C"/>
</dbReference>
<proteinExistence type="predicted"/>
<dbReference type="InterPro" id="IPR035965">
    <property type="entry name" value="PAS-like_dom_sf"/>
</dbReference>
<reference evidence="29" key="2">
    <citation type="journal article" date="2020" name="Int. J. Syst. Evol. Microbiol.">
        <title>Genomic insights into a novel species Rhodoferax aquaticus sp. nov., isolated from freshwater.</title>
        <authorList>
            <person name="Li T."/>
            <person name="Zhuo Y."/>
            <person name="Jin C.Z."/>
            <person name="Wu X."/>
            <person name="Ko S.R."/>
            <person name="Jin F.J."/>
            <person name="Ahn C.Y."/>
            <person name="Oh H.M."/>
            <person name="Lee H.G."/>
            <person name="Jin L."/>
        </authorList>
    </citation>
    <scope>NUCLEOTIDE SEQUENCE [LARGE SCALE GENOMIC DNA]</scope>
    <source>
        <strain evidence="29">Gr-4</strain>
    </source>
</reference>
<evidence type="ECO:0000259" key="24">
    <source>
        <dbReference type="PROSITE" id="PS50112"/>
    </source>
</evidence>
<dbReference type="Gene3D" id="1.10.287.130">
    <property type="match status" value="1"/>
</dbReference>
<evidence type="ECO:0000256" key="20">
    <source>
        <dbReference type="PROSITE-ProRule" id="PRU00110"/>
    </source>
</evidence>
<dbReference type="Pfam" id="PF03924">
    <property type="entry name" value="CHASE"/>
    <property type="match status" value="1"/>
</dbReference>
<dbReference type="InterPro" id="IPR004358">
    <property type="entry name" value="Sig_transdc_His_kin-like_C"/>
</dbReference>
<feature type="modified residue" description="4-aspartylphosphate" evidence="21">
    <location>
        <position position="1062"/>
    </location>
</feature>
<evidence type="ECO:0000256" key="15">
    <source>
        <dbReference type="ARBA" id="ARBA00023136"/>
    </source>
</evidence>
<evidence type="ECO:0000313" key="29">
    <source>
        <dbReference type="Proteomes" id="UP000317365"/>
    </source>
</evidence>
<keyword evidence="11" id="KW-0067">ATP-binding</keyword>
<feature type="modified residue" description="Phosphohistidine" evidence="20">
    <location>
        <position position="1357"/>
    </location>
</feature>
<evidence type="ECO:0000256" key="21">
    <source>
        <dbReference type="PROSITE-ProRule" id="PRU00169"/>
    </source>
</evidence>
<dbReference type="PANTHER" id="PTHR45339:SF1">
    <property type="entry name" value="HYBRID SIGNAL TRANSDUCTION HISTIDINE KINASE J"/>
    <property type="match status" value="1"/>
</dbReference>
<evidence type="ECO:0000256" key="12">
    <source>
        <dbReference type="ARBA" id="ARBA00022989"/>
    </source>
</evidence>
<evidence type="ECO:0000256" key="8">
    <source>
        <dbReference type="ARBA" id="ARBA00022729"/>
    </source>
</evidence>
<feature type="domain" description="PAS" evidence="24">
    <location>
        <begin position="621"/>
        <end position="693"/>
    </location>
</feature>
<evidence type="ECO:0000256" key="3">
    <source>
        <dbReference type="ARBA" id="ARBA00012438"/>
    </source>
</evidence>
<dbReference type="SUPFAM" id="SSF55874">
    <property type="entry name" value="ATPase domain of HSP90 chaperone/DNA topoisomerase II/histidine kinase"/>
    <property type="match status" value="1"/>
</dbReference>
<dbReference type="SMART" id="SM00073">
    <property type="entry name" value="HPT"/>
    <property type="match status" value="1"/>
</dbReference>
<dbReference type="InterPro" id="IPR013655">
    <property type="entry name" value="PAS_fold_3"/>
</dbReference>
<dbReference type="PROSITE" id="PS50112">
    <property type="entry name" value="PAS"/>
    <property type="match status" value="3"/>
</dbReference>
<evidence type="ECO:0000256" key="7">
    <source>
        <dbReference type="ARBA" id="ARBA00022692"/>
    </source>
</evidence>
<comment type="catalytic activity">
    <reaction evidence="1">
        <text>ATP + protein L-histidine = ADP + protein N-phospho-L-histidine.</text>
        <dbReference type="EC" id="2.7.13.3"/>
    </reaction>
</comment>
<gene>
    <name evidence="28" type="ORF">EXZ61_20435</name>
</gene>
<dbReference type="Pfam" id="PF08448">
    <property type="entry name" value="PAS_4"/>
    <property type="match status" value="1"/>
</dbReference>
<evidence type="ECO:0000256" key="17">
    <source>
        <dbReference type="ARBA" id="ARBA00064003"/>
    </source>
</evidence>
<keyword evidence="14" id="KW-0843">Virulence</keyword>
<evidence type="ECO:0000259" key="26">
    <source>
        <dbReference type="PROSITE" id="PS50839"/>
    </source>
</evidence>
<dbReference type="InterPro" id="IPR036097">
    <property type="entry name" value="HisK_dim/P_sf"/>
</dbReference>
<feature type="domain" description="PAC" evidence="25">
    <location>
        <begin position="697"/>
        <end position="750"/>
    </location>
</feature>
<dbReference type="SUPFAM" id="SSF47226">
    <property type="entry name" value="Histidine-containing phosphotransfer domain, HPT domain"/>
    <property type="match status" value="1"/>
</dbReference>
<evidence type="ECO:0000313" key="28">
    <source>
        <dbReference type="EMBL" id="QDL56332.1"/>
    </source>
</evidence>
<dbReference type="InterPro" id="IPR001789">
    <property type="entry name" value="Sig_transdc_resp-reg_receiver"/>
</dbReference>
<comment type="subunit">
    <text evidence="17">At low DSF concentrations, interacts with RpfF.</text>
</comment>
<keyword evidence="15" id="KW-0472">Membrane</keyword>
<dbReference type="InterPro" id="IPR042240">
    <property type="entry name" value="CHASE_sf"/>
</dbReference>
<dbReference type="PROSITE" id="PS50109">
    <property type="entry name" value="HIS_KIN"/>
    <property type="match status" value="1"/>
</dbReference>
<keyword evidence="4" id="KW-1003">Cell membrane</keyword>
<dbReference type="InterPro" id="IPR013656">
    <property type="entry name" value="PAS_4"/>
</dbReference>
<dbReference type="PROSITE" id="PS50110">
    <property type="entry name" value="RESPONSE_REGULATORY"/>
    <property type="match status" value="2"/>
</dbReference>
<dbReference type="Pfam" id="PF00072">
    <property type="entry name" value="Response_reg"/>
    <property type="match status" value="2"/>
</dbReference>
<dbReference type="Pfam" id="PF01627">
    <property type="entry name" value="Hpt"/>
    <property type="match status" value="1"/>
</dbReference>
<evidence type="ECO:0000256" key="9">
    <source>
        <dbReference type="ARBA" id="ARBA00022741"/>
    </source>
</evidence>
<dbReference type="Pfam" id="PF00512">
    <property type="entry name" value="HisKA"/>
    <property type="match status" value="1"/>
</dbReference>
<dbReference type="Gene3D" id="3.30.450.20">
    <property type="entry name" value="PAS domain"/>
    <property type="match status" value="3"/>
</dbReference>
<dbReference type="SUPFAM" id="SSF55785">
    <property type="entry name" value="PYP-like sensor domain (PAS domain)"/>
    <property type="match status" value="3"/>
</dbReference>
<dbReference type="InterPro" id="IPR003661">
    <property type="entry name" value="HisK_dim/P_dom"/>
</dbReference>
<dbReference type="InterPro" id="IPR005467">
    <property type="entry name" value="His_kinase_dom"/>
</dbReference>
<dbReference type="Gene3D" id="3.30.565.10">
    <property type="entry name" value="Histidine kinase-like ATPase, C-terminal domain"/>
    <property type="match status" value="1"/>
</dbReference>
<comment type="function">
    <text evidence="16">Member of the two-component regulatory system BvgS/BvgA. Phosphorylates BvgA via a four-step phosphorelay in response to environmental signals.</text>
</comment>
<feature type="domain" description="PAS" evidence="24">
    <location>
        <begin position="496"/>
        <end position="551"/>
    </location>
</feature>
<evidence type="ECO:0000256" key="2">
    <source>
        <dbReference type="ARBA" id="ARBA00004651"/>
    </source>
</evidence>
<feature type="domain" description="Response regulatory" evidence="23">
    <location>
        <begin position="1159"/>
        <end position="1277"/>
    </location>
</feature>
<dbReference type="InterPro" id="IPR006189">
    <property type="entry name" value="CHASE_dom"/>
</dbReference>
<dbReference type="InterPro" id="IPR011006">
    <property type="entry name" value="CheY-like_superfamily"/>
</dbReference>
<dbReference type="PANTHER" id="PTHR45339">
    <property type="entry name" value="HYBRID SIGNAL TRANSDUCTION HISTIDINE KINASE J"/>
    <property type="match status" value="1"/>
</dbReference>
<dbReference type="InterPro" id="IPR036890">
    <property type="entry name" value="HATPase_C_sf"/>
</dbReference>
<dbReference type="Proteomes" id="UP000317365">
    <property type="component" value="Chromosome"/>
</dbReference>
<reference evidence="29" key="1">
    <citation type="submission" date="2019-02" db="EMBL/GenBank/DDBJ databases">
        <title>Complete genome sequence of Rhodoferax sp. Gr-4.</title>
        <authorList>
            <person name="Jin L."/>
        </authorList>
    </citation>
    <scope>NUCLEOTIDE SEQUENCE [LARGE SCALE GENOMIC DNA]</scope>
    <source>
        <strain evidence="29">Gr-4</strain>
    </source>
</reference>
<keyword evidence="7" id="KW-0812">Transmembrane</keyword>
<evidence type="ECO:0000256" key="6">
    <source>
        <dbReference type="ARBA" id="ARBA00022679"/>
    </source>
</evidence>
<dbReference type="CDD" id="cd00130">
    <property type="entry name" value="PAS"/>
    <property type="match status" value="3"/>
</dbReference>
<dbReference type="PROSITE" id="PS50839">
    <property type="entry name" value="CHASE"/>
    <property type="match status" value="1"/>
</dbReference>
<name>A0A515EUH3_9BURK</name>
<dbReference type="SUPFAM" id="SSF52172">
    <property type="entry name" value="CheY-like"/>
    <property type="match status" value="2"/>
</dbReference>
<dbReference type="InterPro" id="IPR008207">
    <property type="entry name" value="Sig_transdc_His_kin_Hpt_dom"/>
</dbReference>
<feature type="domain" description="Response regulatory" evidence="23">
    <location>
        <begin position="1008"/>
        <end position="1132"/>
    </location>
</feature>
<keyword evidence="8" id="KW-0732">Signal</keyword>
<dbReference type="SMART" id="SM00388">
    <property type="entry name" value="HisKA"/>
    <property type="match status" value="1"/>
</dbReference>
<dbReference type="GO" id="GO:0000155">
    <property type="term" value="F:phosphorelay sensor kinase activity"/>
    <property type="evidence" value="ECO:0007669"/>
    <property type="project" value="InterPro"/>
</dbReference>
<feature type="modified residue" description="4-aspartylphosphate" evidence="21">
    <location>
        <position position="1210"/>
    </location>
</feature>
<feature type="domain" description="Histidine kinase" evidence="22">
    <location>
        <begin position="768"/>
        <end position="991"/>
    </location>
</feature>
<dbReference type="SMART" id="SM00086">
    <property type="entry name" value="PAC"/>
    <property type="match status" value="3"/>
</dbReference>
<dbReference type="GO" id="GO:0005524">
    <property type="term" value="F:ATP binding"/>
    <property type="evidence" value="ECO:0007669"/>
    <property type="project" value="UniProtKB-KW"/>
</dbReference>
<feature type="domain" description="PAC" evidence="25">
    <location>
        <begin position="438"/>
        <end position="492"/>
    </location>
</feature>
<dbReference type="Pfam" id="PF13426">
    <property type="entry name" value="PAS_9"/>
    <property type="match status" value="1"/>
</dbReference>
<dbReference type="PROSITE" id="PS50894">
    <property type="entry name" value="HPT"/>
    <property type="match status" value="1"/>
</dbReference>
<evidence type="ECO:0000259" key="22">
    <source>
        <dbReference type="PROSITE" id="PS50109"/>
    </source>
</evidence>
<dbReference type="Gene3D" id="1.20.120.160">
    <property type="entry name" value="HPT domain"/>
    <property type="match status" value="1"/>
</dbReference>
<comment type="subcellular location">
    <subcellularLocation>
        <location evidence="2">Cell membrane</location>
        <topology evidence="2">Multi-pass membrane protein</topology>
    </subcellularLocation>
</comment>
<dbReference type="CDD" id="cd00082">
    <property type="entry name" value="HisKA"/>
    <property type="match status" value="1"/>
</dbReference>
<evidence type="ECO:0000259" key="27">
    <source>
        <dbReference type="PROSITE" id="PS50894"/>
    </source>
</evidence>
<evidence type="ECO:0000256" key="5">
    <source>
        <dbReference type="ARBA" id="ARBA00022553"/>
    </source>
</evidence>
<dbReference type="SMART" id="SM00387">
    <property type="entry name" value="HATPase_c"/>
    <property type="match status" value="1"/>
</dbReference>
<keyword evidence="6" id="KW-0808">Transferase</keyword>
<keyword evidence="13" id="KW-0902">Two-component regulatory system</keyword>
<dbReference type="SMART" id="SM00091">
    <property type="entry name" value="PAS"/>
    <property type="match status" value="3"/>
</dbReference>
<evidence type="ECO:0000256" key="16">
    <source>
        <dbReference type="ARBA" id="ARBA00058004"/>
    </source>
</evidence>
<dbReference type="Pfam" id="PF08447">
    <property type="entry name" value="PAS_3"/>
    <property type="match status" value="1"/>
</dbReference>
<sequence>MIFPPPLQRLCMAFWSPSLRSVRSAPAMVLAAGLAVSALGAWEMQRSIQQRAAQDFDYLAQRTAAELQRRFYLPQYGLNGVKGMYAVGKQVGRADFSAYVNARSLPAEFPGVRGIGFVQPVLREDLPVFVKKMRADGAPAFAVQTLGGPVFDDMYIVKYIEPLSSNLAALGLDLGSEPQRRAAAERAIATGEATVSGALTLVQDDRKQAAVVLFTPIFAKGSNPRTAQERRDALVGLLYAPIVVSELLRDLPDVVTGVLDFEMYDSALGQPLGRKMFDANDRHSDTNAGFGGQASLSTWQALQLPGREFSLELHRTAAFAATVNTSAAWLALVGGSMVSLLLALLLRGLATGRERAERLADSMAQEAQRLAKVVQHTSNAVTLADAQGRITWVNPGFTRVTGYSLEEAVGKTPAELVGSGKASPQTLATLARSASQGVSCKVEVLNRAKDGHEYWTATELQPQHDAQGRLVGFMEIGIDITPLRSIQARLETALRENDALLSTLNLHAIVSVADATGAIVDANEAFCDISGYTREELIGKNHRIVNSGTHPPAFWKDMWTTISTGLPWRGQVCNKSKDGHLYWVDTFIAPFIGDDGQIDKYISIRTDITRNVAAQEELRISQERFAFAIEGSGDGVWDWDLKAGTVQLSKTWKEMLGHSEDEIGNDLTEWSGRLHPDDAARVFADVQANLDGVTTSFANEHRVLCKDGSYKWILDRGTVVRRDAEGAPLRMVGTHTDVSLQKATQLALQQATDAAQSASQSKSQFLANMSHEIRTPMNAILGMLTLLRKTQLTPKQADYAAKSEGAARALLGLINEILDFSKIEAGKMTLDPHPFGVDQLLRDLSVILATSVGGKPIEMLYQLDPAVPSHLVGDAMRIQQVLLNLCSNAIKFTERGEVVLSIVQTQSTADAVTLQFSVKDTGIGIAPENQARIFSGFTQAESSTTRRFGGTGLGVAISQRFVNMMGGELELQSALGEGSRFYFTVTLPIAQAPALTAEVPVPFNSPLRVLMVDDNPLALSLLSAMGQSLGWEVDLAVSGEQALEHIQSTVDHGQSYQAVFVDWNMPGLDGWQTSLRIRALGAAGAVPLLVMVTASGREMLAKRSGQEQALLDGYLVKPVTPHMLLEALQQVRPAPTSEPLALATEPSAPSEGQRLLNMRLLVVEDNLNNQQVARELLEGEGAWVQLANHGREGVEAIAAASPPFDVVLMDLQMPVMDGFAATRHVREHLGMPQLPIVAMTANAMASDREACLAAGMNDHVGKPFDLQHLVQVLRRQAGWFDTGRSTAAQTPALSTSLADTAQAAGVDVVTALRRLGGKQEVYQRMLSTFVADLQNVPAQLQAHIAQRDPTGLARDMHTLKGLAATLGADGLAHLAGRLEKESSATSDVATMVQQVQSICEAIAQVTPALQALVQAWGTDATQAPAALAELTSTERAEILTLLKHLALQLADSDMEAMHTMALVQQRYSKHLGAAMAPLEAEMSALEFEAAILECETLICSLET</sequence>
<evidence type="ECO:0000259" key="23">
    <source>
        <dbReference type="PROSITE" id="PS50110"/>
    </source>
</evidence>
<dbReference type="CDD" id="cd17546">
    <property type="entry name" value="REC_hyHK_CKI1_RcsC-like"/>
    <property type="match status" value="2"/>
</dbReference>
<dbReference type="InterPro" id="IPR003594">
    <property type="entry name" value="HATPase_dom"/>
</dbReference>
<feature type="domain" description="PAS" evidence="24">
    <location>
        <begin position="366"/>
        <end position="412"/>
    </location>
</feature>
<keyword evidence="9" id="KW-0547">Nucleotide-binding</keyword>
<dbReference type="FunFam" id="3.30.565.10:FF:000010">
    <property type="entry name" value="Sensor histidine kinase RcsC"/>
    <property type="match status" value="1"/>
</dbReference>
<dbReference type="InterPro" id="IPR000014">
    <property type="entry name" value="PAS"/>
</dbReference>
<evidence type="ECO:0000256" key="11">
    <source>
        <dbReference type="ARBA" id="ARBA00022840"/>
    </source>
</evidence>
<dbReference type="Gene3D" id="3.30.450.350">
    <property type="entry name" value="CHASE domain"/>
    <property type="match status" value="1"/>
</dbReference>
<dbReference type="SMART" id="SM00448">
    <property type="entry name" value="REC"/>
    <property type="match status" value="2"/>
</dbReference>
<dbReference type="SMART" id="SM01079">
    <property type="entry name" value="CHASE"/>
    <property type="match status" value="1"/>
</dbReference>
<dbReference type="SUPFAM" id="SSF47384">
    <property type="entry name" value="Homodimeric domain of signal transducing histidine kinase"/>
    <property type="match status" value="1"/>
</dbReference>
<dbReference type="EC" id="2.7.13.3" evidence="3"/>
<evidence type="ECO:0000256" key="13">
    <source>
        <dbReference type="ARBA" id="ARBA00023012"/>
    </source>
</evidence>
<evidence type="ECO:0000256" key="14">
    <source>
        <dbReference type="ARBA" id="ARBA00023026"/>
    </source>
</evidence>
<evidence type="ECO:0000256" key="4">
    <source>
        <dbReference type="ARBA" id="ARBA00022475"/>
    </source>
</evidence>
<protein>
    <recommendedName>
        <fullName evidence="18">Sensory/regulatory protein RpfC</fullName>
        <ecNumber evidence="3">2.7.13.3</ecNumber>
    </recommendedName>
    <alternativeName>
        <fullName evidence="19">Virulence sensor protein BvgS</fullName>
    </alternativeName>
</protein>
<feature type="domain" description="CHASE" evidence="26">
    <location>
        <begin position="87"/>
        <end position="312"/>
    </location>
</feature>
<dbReference type="PRINTS" id="PR00344">
    <property type="entry name" value="BCTRLSENSOR"/>
</dbReference>
<dbReference type="InterPro" id="IPR001610">
    <property type="entry name" value="PAC"/>
</dbReference>
<evidence type="ECO:0000256" key="19">
    <source>
        <dbReference type="ARBA" id="ARBA00070152"/>
    </source>
</evidence>
<dbReference type="InterPro" id="IPR036641">
    <property type="entry name" value="HPT_dom_sf"/>
</dbReference>
<evidence type="ECO:0000256" key="1">
    <source>
        <dbReference type="ARBA" id="ARBA00000085"/>
    </source>
</evidence>
<dbReference type="CDD" id="cd16922">
    <property type="entry name" value="HATPase_EvgS-ArcB-TorS-like"/>
    <property type="match status" value="1"/>
</dbReference>
<dbReference type="GO" id="GO:0005886">
    <property type="term" value="C:plasma membrane"/>
    <property type="evidence" value="ECO:0007669"/>
    <property type="project" value="UniProtKB-SubCell"/>
</dbReference>
<dbReference type="FunFam" id="1.10.287.130:FF:000002">
    <property type="entry name" value="Two-component osmosensing histidine kinase"/>
    <property type="match status" value="1"/>
</dbReference>
<keyword evidence="12" id="KW-1133">Transmembrane helix</keyword>
<evidence type="ECO:0000256" key="18">
    <source>
        <dbReference type="ARBA" id="ARBA00068150"/>
    </source>
</evidence>
<keyword evidence="29" id="KW-1185">Reference proteome</keyword>
<organism evidence="28 29">
    <name type="scientific">Rhodoferax aquaticus</name>
    <dbReference type="NCBI Taxonomy" id="2527691"/>
    <lineage>
        <taxon>Bacteria</taxon>
        <taxon>Pseudomonadati</taxon>
        <taxon>Pseudomonadota</taxon>
        <taxon>Betaproteobacteria</taxon>
        <taxon>Burkholderiales</taxon>
        <taxon>Comamonadaceae</taxon>
        <taxon>Rhodoferax</taxon>
    </lineage>
</organism>